<evidence type="ECO:0000313" key="2">
    <source>
        <dbReference type="EMBL" id="OGZ10837.1"/>
    </source>
</evidence>
<name>A0A1G2DB31_9BACT</name>
<dbReference type="AlphaFoldDB" id="A0A1G2DB31"/>
<comment type="caution">
    <text evidence="2">The sequence shown here is derived from an EMBL/GenBank/DDBJ whole genome shotgun (WGS) entry which is preliminary data.</text>
</comment>
<keyword evidence="1" id="KW-1133">Transmembrane helix</keyword>
<sequence length="110" mass="12294">MHKFLSVAFNIVPIVVMVGCIPLVTNDFVLAGIYGLVSVVALAYRRQRGDLTVFVFGFFAMTVSEYFFIATGVETFNRVSFLGVMPLWLPFLWAYGFVAMKRAVVILGIE</sequence>
<evidence type="ECO:0000313" key="3">
    <source>
        <dbReference type="Proteomes" id="UP000178636"/>
    </source>
</evidence>
<keyword evidence="1" id="KW-0472">Membrane</keyword>
<feature type="transmembrane region" description="Helical" evidence="1">
    <location>
        <begin position="79"/>
        <end position="98"/>
    </location>
</feature>
<dbReference type="PROSITE" id="PS51257">
    <property type="entry name" value="PROKAR_LIPOPROTEIN"/>
    <property type="match status" value="1"/>
</dbReference>
<dbReference type="EMBL" id="MHLO01000045">
    <property type="protein sequence ID" value="OGZ10837.1"/>
    <property type="molecule type" value="Genomic_DNA"/>
</dbReference>
<organism evidence="2 3">
    <name type="scientific">Candidatus Lloydbacteria bacterium RIFCSPHIGHO2_02_FULL_54_17</name>
    <dbReference type="NCBI Taxonomy" id="1798664"/>
    <lineage>
        <taxon>Bacteria</taxon>
        <taxon>Candidatus Lloydiibacteriota</taxon>
    </lineage>
</organism>
<proteinExistence type="predicted"/>
<dbReference type="STRING" id="1798664.A3C93_05070"/>
<protein>
    <recommendedName>
        <fullName evidence="4">Lycopene cyclase domain-containing protein</fullName>
    </recommendedName>
</protein>
<gene>
    <name evidence="2" type="ORF">A3C93_05070</name>
</gene>
<evidence type="ECO:0008006" key="4">
    <source>
        <dbReference type="Google" id="ProtNLM"/>
    </source>
</evidence>
<accession>A0A1G2DB31</accession>
<keyword evidence="1" id="KW-0812">Transmembrane</keyword>
<feature type="transmembrane region" description="Helical" evidence="1">
    <location>
        <begin position="51"/>
        <end position="73"/>
    </location>
</feature>
<dbReference type="Proteomes" id="UP000178636">
    <property type="component" value="Unassembled WGS sequence"/>
</dbReference>
<reference evidence="2 3" key="1">
    <citation type="journal article" date="2016" name="Nat. Commun.">
        <title>Thousands of microbial genomes shed light on interconnected biogeochemical processes in an aquifer system.</title>
        <authorList>
            <person name="Anantharaman K."/>
            <person name="Brown C.T."/>
            <person name="Hug L.A."/>
            <person name="Sharon I."/>
            <person name="Castelle C.J."/>
            <person name="Probst A.J."/>
            <person name="Thomas B.C."/>
            <person name="Singh A."/>
            <person name="Wilkins M.J."/>
            <person name="Karaoz U."/>
            <person name="Brodie E.L."/>
            <person name="Williams K.H."/>
            <person name="Hubbard S.S."/>
            <person name="Banfield J.F."/>
        </authorList>
    </citation>
    <scope>NUCLEOTIDE SEQUENCE [LARGE SCALE GENOMIC DNA]</scope>
</reference>
<feature type="transmembrane region" description="Helical" evidence="1">
    <location>
        <begin position="12"/>
        <end position="44"/>
    </location>
</feature>
<evidence type="ECO:0000256" key="1">
    <source>
        <dbReference type="SAM" id="Phobius"/>
    </source>
</evidence>